<gene>
    <name evidence="7" type="ORF">HO173_006132</name>
</gene>
<sequence length="341" mass="37077">MSNLTTSTSGNQTLILDPNLCTLQTCDLSLASFSYIPNLAANALYLAIFAILFFVQLGLGIRYQVWGFMGAMLLGLALEVIGYVGRVLVHVNPFDNNAFLIYLICVTIAPALLTAAIYLCLARIVTVYGAHLSWIRPRTYTLIFCSCDLLSLVLQGLGGGIAATANSTSGKNLGKNIMVAGLVFQVVSLLLFAACCGEFAWRLRKNKAARNPKLTSLVESRLFKYFLCGLGLAVLTIFIRSVFRVAELSGGFNGKLFNEEIPFMILEGPMVIIACTAVSTFHPGLAFQGSWHEADFIFWTKCTIRTRKRPAVEDKPNPALSDEESGMHTGVAEVAGLPARK</sequence>
<dbReference type="OrthoDB" id="4521223at2759"/>
<evidence type="ECO:0000256" key="5">
    <source>
        <dbReference type="SAM" id="MobiDB-lite"/>
    </source>
</evidence>
<keyword evidence="4 6" id="KW-0472">Membrane</keyword>
<evidence type="ECO:0000256" key="6">
    <source>
        <dbReference type="SAM" id="Phobius"/>
    </source>
</evidence>
<dbReference type="GeneID" id="59287793"/>
<dbReference type="EMBL" id="JACCJC010000024">
    <property type="protein sequence ID" value="KAF6235449.1"/>
    <property type="molecule type" value="Genomic_DNA"/>
</dbReference>
<comment type="subcellular location">
    <subcellularLocation>
        <location evidence="1">Membrane</location>
        <topology evidence="1">Multi-pass membrane protein</topology>
    </subcellularLocation>
</comment>
<name>A0A8H6FVD3_9LECA</name>
<dbReference type="GO" id="GO:0000324">
    <property type="term" value="C:fungal-type vacuole"/>
    <property type="evidence" value="ECO:0007669"/>
    <property type="project" value="TreeGrafter"/>
</dbReference>
<dbReference type="PANTHER" id="PTHR31465:SF9">
    <property type="entry name" value="SPHINGOID LONG-CHAIN BASE TRANSPORTER RSB1"/>
    <property type="match status" value="1"/>
</dbReference>
<dbReference type="Pfam" id="PF04479">
    <property type="entry name" value="RTA1"/>
    <property type="match status" value="1"/>
</dbReference>
<dbReference type="Proteomes" id="UP000578531">
    <property type="component" value="Unassembled WGS sequence"/>
</dbReference>
<feature type="transmembrane region" description="Helical" evidence="6">
    <location>
        <begin position="222"/>
        <end position="243"/>
    </location>
</feature>
<comment type="caution">
    <text evidence="7">The sequence shown here is derived from an EMBL/GenBank/DDBJ whole genome shotgun (WGS) entry which is preliminary data.</text>
</comment>
<evidence type="ECO:0000256" key="2">
    <source>
        <dbReference type="ARBA" id="ARBA00022692"/>
    </source>
</evidence>
<keyword evidence="2 6" id="KW-0812">Transmembrane</keyword>
<evidence type="ECO:0000313" key="7">
    <source>
        <dbReference type="EMBL" id="KAF6235449.1"/>
    </source>
</evidence>
<dbReference type="RefSeq" id="XP_037164817.1">
    <property type="nucleotide sequence ID" value="XM_037308043.1"/>
</dbReference>
<keyword evidence="8" id="KW-1185">Reference proteome</keyword>
<feature type="transmembrane region" description="Helical" evidence="6">
    <location>
        <begin position="142"/>
        <end position="165"/>
    </location>
</feature>
<evidence type="ECO:0000256" key="1">
    <source>
        <dbReference type="ARBA" id="ARBA00004141"/>
    </source>
</evidence>
<feature type="transmembrane region" description="Helical" evidence="6">
    <location>
        <begin position="263"/>
        <end position="281"/>
    </location>
</feature>
<feature type="transmembrane region" description="Helical" evidence="6">
    <location>
        <begin position="66"/>
        <end position="87"/>
    </location>
</feature>
<feature type="transmembrane region" description="Helical" evidence="6">
    <location>
        <begin position="177"/>
        <end position="201"/>
    </location>
</feature>
<reference evidence="7 8" key="1">
    <citation type="journal article" date="2020" name="Genomics">
        <title>Complete, high-quality genomes from long-read metagenomic sequencing of two wolf lichen thalli reveals enigmatic genome architecture.</title>
        <authorList>
            <person name="McKenzie S.K."/>
            <person name="Walston R.F."/>
            <person name="Allen J.L."/>
        </authorList>
    </citation>
    <scope>NUCLEOTIDE SEQUENCE [LARGE SCALE GENOMIC DNA]</scope>
    <source>
        <strain evidence="7">WasteWater2</strain>
    </source>
</reference>
<feature type="transmembrane region" description="Helical" evidence="6">
    <location>
        <begin position="99"/>
        <end position="121"/>
    </location>
</feature>
<feature type="region of interest" description="Disordered" evidence="5">
    <location>
        <begin position="310"/>
        <end position="329"/>
    </location>
</feature>
<evidence type="ECO:0000256" key="3">
    <source>
        <dbReference type="ARBA" id="ARBA00022989"/>
    </source>
</evidence>
<proteinExistence type="predicted"/>
<dbReference type="InterPro" id="IPR007568">
    <property type="entry name" value="RTA1"/>
</dbReference>
<organism evidence="7 8">
    <name type="scientific">Letharia columbiana</name>
    <dbReference type="NCBI Taxonomy" id="112416"/>
    <lineage>
        <taxon>Eukaryota</taxon>
        <taxon>Fungi</taxon>
        <taxon>Dikarya</taxon>
        <taxon>Ascomycota</taxon>
        <taxon>Pezizomycotina</taxon>
        <taxon>Lecanoromycetes</taxon>
        <taxon>OSLEUM clade</taxon>
        <taxon>Lecanoromycetidae</taxon>
        <taxon>Lecanorales</taxon>
        <taxon>Lecanorineae</taxon>
        <taxon>Parmeliaceae</taxon>
        <taxon>Letharia</taxon>
    </lineage>
</organism>
<accession>A0A8H6FVD3</accession>
<feature type="transmembrane region" description="Helical" evidence="6">
    <location>
        <begin position="39"/>
        <end position="59"/>
    </location>
</feature>
<evidence type="ECO:0000256" key="4">
    <source>
        <dbReference type="ARBA" id="ARBA00023136"/>
    </source>
</evidence>
<dbReference type="PANTHER" id="PTHR31465">
    <property type="entry name" value="PROTEIN RTA1-RELATED"/>
    <property type="match status" value="1"/>
</dbReference>
<protein>
    <recommendedName>
        <fullName evidence="9">RTA1-domain-containing protein</fullName>
    </recommendedName>
</protein>
<evidence type="ECO:0008006" key="9">
    <source>
        <dbReference type="Google" id="ProtNLM"/>
    </source>
</evidence>
<dbReference type="AlphaFoldDB" id="A0A8H6FVD3"/>
<keyword evidence="3 6" id="KW-1133">Transmembrane helix</keyword>
<dbReference type="GO" id="GO:0005886">
    <property type="term" value="C:plasma membrane"/>
    <property type="evidence" value="ECO:0007669"/>
    <property type="project" value="TreeGrafter"/>
</dbReference>
<evidence type="ECO:0000313" key="8">
    <source>
        <dbReference type="Proteomes" id="UP000578531"/>
    </source>
</evidence>